<dbReference type="EMBL" id="KV921988">
    <property type="protein sequence ID" value="ORE03895.1"/>
    <property type="molecule type" value="Genomic_DNA"/>
</dbReference>
<protein>
    <submittedName>
        <fullName evidence="2">Uncharacterized protein</fullName>
    </submittedName>
</protein>
<proteinExistence type="predicted"/>
<accession>A0A1X0QVX1</accession>
<feature type="region of interest" description="Disordered" evidence="1">
    <location>
        <begin position="1"/>
        <end position="35"/>
    </location>
</feature>
<name>A0A1X0QVX1_RHIZD</name>
<evidence type="ECO:0000313" key="2">
    <source>
        <dbReference type="EMBL" id="ORE03895.1"/>
    </source>
</evidence>
<feature type="non-terminal residue" evidence="2">
    <location>
        <position position="54"/>
    </location>
</feature>
<organism evidence="2">
    <name type="scientific">Rhizopus microsporus var. microsporus</name>
    <dbReference type="NCBI Taxonomy" id="86635"/>
    <lineage>
        <taxon>Eukaryota</taxon>
        <taxon>Fungi</taxon>
        <taxon>Fungi incertae sedis</taxon>
        <taxon>Mucoromycota</taxon>
        <taxon>Mucoromycotina</taxon>
        <taxon>Mucoromycetes</taxon>
        <taxon>Mucorales</taxon>
        <taxon>Mucorineae</taxon>
        <taxon>Rhizopodaceae</taxon>
        <taxon>Rhizopus</taxon>
    </lineage>
</organism>
<evidence type="ECO:0000256" key="1">
    <source>
        <dbReference type="SAM" id="MobiDB-lite"/>
    </source>
</evidence>
<feature type="compositionally biased region" description="Polar residues" evidence="1">
    <location>
        <begin position="7"/>
        <end position="19"/>
    </location>
</feature>
<dbReference type="AlphaFoldDB" id="A0A1X0QVX1"/>
<dbReference type="VEuPathDB" id="FungiDB:BCV72DRAFT_232386"/>
<reference evidence="2" key="1">
    <citation type="journal article" date="2016" name="Proc. Natl. Acad. Sci. U.S.A.">
        <title>Lipid metabolic changes in an early divergent fungus govern the establishment of a mutualistic symbiosis with endobacteria.</title>
        <authorList>
            <person name="Lastovetsky O.A."/>
            <person name="Gaspar M.L."/>
            <person name="Mondo S.J."/>
            <person name="LaButti K.M."/>
            <person name="Sandor L."/>
            <person name="Grigoriev I.V."/>
            <person name="Henry S.A."/>
            <person name="Pawlowska T.E."/>
        </authorList>
    </citation>
    <scope>NUCLEOTIDE SEQUENCE [LARGE SCALE GENOMIC DNA]</scope>
    <source>
        <strain evidence="2">ATCC 52814</strain>
    </source>
</reference>
<gene>
    <name evidence="2" type="ORF">BCV72DRAFT_232386</name>
</gene>
<dbReference type="Proteomes" id="UP000242414">
    <property type="component" value="Unassembled WGS sequence"/>
</dbReference>
<sequence>MARHRQSVFSGATLPTTRLTAPHIPQGPHPVTPDVCPITENTIRYALLRRLPRR</sequence>